<evidence type="ECO:0000259" key="4">
    <source>
        <dbReference type="PROSITE" id="PS50943"/>
    </source>
</evidence>
<dbReference type="PANTHER" id="PTHR40661">
    <property type="match status" value="1"/>
</dbReference>
<organism evidence="5 6">
    <name type="scientific">Faecalicoccus pleomorphus</name>
    <dbReference type="NCBI Taxonomy" id="1323"/>
    <lineage>
        <taxon>Bacteria</taxon>
        <taxon>Bacillati</taxon>
        <taxon>Bacillota</taxon>
        <taxon>Erysipelotrichia</taxon>
        <taxon>Erysipelotrichales</taxon>
        <taxon>Erysipelotrichaceae</taxon>
        <taxon>Faecalicoccus</taxon>
    </lineage>
</organism>
<gene>
    <name evidence="5" type="ORF">DXC78_09470</name>
</gene>
<sequence length="207" mass="23467">MKLGDKVKQRRLELGLTQEELAKKMGYSSRVSINKIEMGRPISQKIIYRLATALNVSVAYLMDWEETESKFHSLGNIHQIATYSQICCGNGLFIDDYIEDYIAIPDRYIKKGREYFANVASGDSMIGKSINDGDVLVFEKTNVLSNGDIGSFCIGDEYVCKIYRQLNNGLIILESANDKYEPIEIDLADESQCFRIIGKLIATFKKY</sequence>
<dbReference type="AlphaFoldDB" id="A0A3E3DZY8"/>
<evidence type="ECO:0000313" key="6">
    <source>
        <dbReference type="Proteomes" id="UP000260721"/>
    </source>
</evidence>
<dbReference type="InterPro" id="IPR010982">
    <property type="entry name" value="Lambda_DNA-bd_dom_sf"/>
</dbReference>
<dbReference type="CDD" id="cd00093">
    <property type="entry name" value="HTH_XRE"/>
    <property type="match status" value="1"/>
</dbReference>
<dbReference type="EMBL" id="QUSK01000021">
    <property type="protein sequence ID" value="RGD74857.1"/>
    <property type="molecule type" value="Genomic_DNA"/>
</dbReference>
<dbReference type="InterPro" id="IPR039418">
    <property type="entry name" value="LexA-like"/>
</dbReference>
<dbReference type="Pfam" id="PF00717">
    <property type="entry name" value="Peptidase_S24"/>
    <property type="match status" value="1"/>
</dbReference>
<accession>A0A3E3DZY8</accession>
<evidence type="ECO:0000313" key="5">
    <source>
        <dbReference type="EMBL" id="RGD74857.1"/>
    </source>
</evidence>
<keyword evidence="3" id="KW-0804">Transcription</keyword>
<dbReference type="InterPro" id="IPR015927">
    <property type="entry name" value="Peptidase_S24_S26A/B/C"/>
</dbReference>
<evidence type="ECO:0000256" key="2">
    <source>
        <dbReference type="ARBA" id="ARBA00023125"/>
    </source>
</evidence>
<dbReference type="Gene3D" id="2.10.109.10">
    <property type="entry name" value="Umud Fragment, subunit A"/>
    <property type="match status" value="1"/>
</dbReference>
<dbReference type="SUPFAM" id="SSF47413">
    <property type="entry name" value="lambda repressor-like DNA-binding domains"/>
    <property type="match status" value="1"/>
</dbReference>
<reference evidence="5 6" key="1">
    <citation type="submission" date="2018-08" db="EMBL/GenBank/DDBJ databases">
        <title>A genome reference for cultivated species of the human gut microbiota.</title>
        <authorList>
            <person name="Zou Y."/>
            <person name="Xue W."/>
            <person name="Luo G."/>
        </authorList>
    </citation>
    <scope>NUCLEOTIDE SEQUENCE [LARGE SCALE GENOMIC DNA]</scope>
    <source>
        <strain evidence="5 6">TF08-11</strain>
    </source>
</reference>
<dbReference type="InterPro" id="IPR036286">
    <property type="entry name" value="LexA/Signal_pep-like_sf"/>
</dbReference>
<dbReference type="InterPro" id="IPR001387">
    <property type="entry name" value="Cro/C1-type_HTH"/>
</dbReference>
<dbReference type="SMART" id="SM00530">
    <property type="entry name" value="HTH_XRE"/>
    <property type="match status" value="1"/>
</dbReference>
<proteinExistence type="predicted"/>
<comment type="caution">
    <text evidence="5">The sequence shown here is derived from an EMBL/GenBank/DDBJ whole genome shotgun (WGS) entry which is preliminary data.</text>
</comment>
<dbReference type="Gene3D" id="1.10.260.40">
    <property type="entry name" value="lambda repressor-like DNA-binding domains"/>
    <property type="match status" value="1"/>
</dbReference>
<keyword evidence="2" id="KW-0238">DNA-binding</keyword>
<dbReference type="Pfam" id="PF01381">
    <property type="entry name" value="HTH_3"/>
    <property type="match status" value="1"/>
</dbReference>
<dbReference type="PROSITE" id="PS50943">
    <property type="entry name" value="HTH_CROC1"/>
    <property type="match status" value="1"/>
</dbReference>
<evidence type="ECO:0000256" key="1">
    <source>
        <dbReference type="ARBA" id="ARBA00023015"/>
    </source>
</evidence>
<dbReference type="PANTHER" id="PTHR40661:SF3">
    <property type="entry name" value="FELS-1 PROPHAGE TRANSCRIPTIONAL REGULATOR"/>
    <property type="match status" value="1"/>
</dbReference>
<name>A0A3E3DZY8_9FIRM</name>
<dbReference type="CDD" id="cd06529">
    <property type="entry name" value="S24_LexA-like"/>
    <property type="match status" value="1"/>
</dbReference>
<dbReference type="SUPFAM" id="SSF51306">
    <property type="entry name" value="LexA/Signal peptidase"/>
    <property type="match status" value="1"/>
</dbReference>
<feature type="domain" description="HTH cro/C1-type" evidence="4">
    <location>
        <begin position="7"/>
        <end position="61"/>
    </location>
</feature>
<protein>
    <submittedName>
        <fullName evidence="5">Helix-turn-helix domain-containing protein</fullName>
    </submittedName>
</protein>
<keyword evidence="1" id="KW-0805">Transcription regulation</keyword>
<dbReference type="Proteomes" id="UP000260721">
    <property type="component" value="Unassembled WGS sequence"/>
</dbReference>
<evidence type="ECO:0000256" key="3">
    <source>
        <dbReference type="ARBA" id="ARBA00023163"/>
    </source>
</evidence>
<dbReference type="GO" id="GO:0003677">
    <property type="term" value="F:DNA binding"/>
    <property type="evidence" value="ECO:0007669"/>
    <property type="project" value="UniProtKB-KW"/>
</dbReference>
<dbReference type="RefSeq" id="WP_117446801.1">
    <property type="nucleotide sequence ID" value="NZ_JBFBOW010000001.1"/>
</dbReference>